<proteinExistence type="predicted"/>
<evidence type="ECO:0000313" key="1">
    <source>
        <dbReference type="EMBL" id="EKX37740.1"/>
    </source>
</evidence>
<organism evidence="1">
    <name type="scientific">Guillardia theta (strain CCMP2712)</name>
    <name type="common">Cryptophyte</name>
    <dbReference type="NCBI Taxonomy" id="905079"/>
    <lineage>
        <taxon>Eukaryota</taxon>
        <taxon>Cryptophyceae</taxon>
        <taxon>Pyrenomonadales</taxon>
        <taxon>Geminigeraceae</taxon>
        <taxon>Guillardia</taxon>
    </lineage>
</organism>
<evidence type="ECO:0000313" key="2">
    <source>
        <dbReference type="EnsemblProtists" id="EKX37740"/>
    </source>
</evidence>
<keyword evidence="3" id="KW-1185">Reference proteome</keyword>
<reference evidence="2" key="3">
    <citation type="submission" date="2016-03" db="UniProtKB">
        <authorList>
            <consortium name="EnsemblProtists"/>
        </authorList>
    </citation>
    <scope>IDENTIFICATION</scope>
</reference>
<gene>
    <name evidence="1" type="ORF">GUITHDRAFT_116046</name>
</gene>
<accession>L1IPJ1</accession>
<evidence type="ECO:0000313" key="3">
    <source>
        <dbReference type="Proteomes" id="UP000011087"/>
    </source>
</evidence>
<reference evidence="1 3" key="1">
    <citation type="journal article" date="2012" name="Nature">
        <title>Algal genomes reveal evolutionary mosaicism and the fate of nucleomorphs.</title>
        <authorList>
            <consortium name="DOE Joint Genome Institute"/>
            <person name="Curtis B.A."/>
            <person name="Tanifuji G."/>
            <person name="Burki F."/>
            <person name="Gruber A."/>
            <person name="Irimia M."/>
            <person name="Maruyama S."/>
            <person name="Arias M.C."/>
            <person name="Ball S.G."/>
            <person name="Gile G.H."/>
            <person name="Hirakawa Y."/>
            <person name="Hopkins J.F."/>
            <person name="Kuo A."/>
            <person name="Rensing S.A."/>
            <person name="Schmutz J."/>
            <person name="Symeonidi A."/>
            <person name="Elias M."/>
            <person name="Eveleigh R.J."/>
            <person name="Herman E.K."/>
            <person name="Klute M.J."/>
            <person name="Nakayama T."/>
            <person name="Obornik M."/>
            <person name="Reyes-Prieto A."/>
            <person name="Armbrust E.V."/>
            <person name="Aves S.J."/>
            <person name="Beiko R.G."/>
            <person name="Coutinho P."/>
            <person name="Dacks J.B."/>
            <person name="Durnford D.G."/>
            <person name="Fast N.M."/>
            <person name="Green B.R."/>
            <person name="Grisdale C.J."/>
            <person name="Hempel F."/>
            <person name="Henrissat B."/>
            <person name="Hoppner M.P."/>
            <person name="Ishida K."/>
            <person name="Kim E."/>
            <person name="Koreny L."/>
            <person name="Kroth P.G."/>
            <person name="Liu Y."/>
            <person name="Malik S.B."/>
            <person name="Maier U.G."/>
            <person name="McRose D."/>
            <person name="Mock T."/>
            <person name="Neilson J.A."/>
            <person name="Onodera N.T."/>
            <person name="Poole A.M."/>
            <person name="Pritham E.J."/>
            <person name="Richards T.A."/>
            <person name="Rocap G."/>
            <person name="Roy S.W."/>
            <person name="Sarai C."/>
            <person name="Schaack S."/>
            <person name="Shirato S."/>
            <person name="Slamovits C.H."/>
            <person name="Spencer D.F."/>
            <person name="Suzuki S."/>
            <person name="Worden A.Z."/>
            <person name="Zauner S."/>
            <person name="Barry K."/>
            <person name="Bell C."/>
            <person name="Bharti A.K."/>
            <person name="Crow J.A."/>
            <person name="Grimwood J."/>
            <person name="Kramer R."/>
            <person name="Lindquist E."/>
            <person name="Lucas S."/>
            <person name="Salamov A."/>
            <person name="McFadden G.I."/>
            <person name="Lane C.E."/>
            <person name="Keeling P.J."/>
            <person name="Gray M.W."/>
            <person name="Grigoriev I.V."/>
            <person name="Archibald J.M."/>
        </authorList>
    </citation>
    <scope>NUCLEOTIDE SEQUENCE</scope>
    <source>
        <strain evidence="1 3">CCMP2712</strain>
    </source>
</reference>
<dbReference type="KEGG" id="gtt:GUITHDRAFT_116046"/>
<dbReference type="HOGENOM" id="CLU_2390696_0_0_1"/>
<dbReference type="GeneID" id="17294476"/>
<dbReference type="EMBL" id="JH993055">
    <property type="protein sequence ID" value="EKX37740.1"/>
    <property type="molecule type" value="Genomic_DNA"/>
</dbReference>
<name>L1IPJ1_GUITC</name>
<dbReference type="Proteomes" id="UP000011087">
    <property type="component" value="Unassembled WGS sequence"/>
</dbReference>
<dbReference type="RefSeq" id="XP_005824720.1">
    <property type="nucleotide sequence ID" value="XM_005824663.1"/>
</dbReference>
<dbReference type="PaxDb" id="55529-EKX37740"/>
<reference evidence="3" key="2">
    <citation type="submission" date="2012-11" db="EMBL/GenBank/DDBJ databases">
        <authorList>
            <person name="Kuo A."/>
            <person name="Curtis B.A."/>
            <person name="Tanifuji G."/>
            <person name="Burki F."/>
            <person name="Gruber A."/>
            <person name="Irimia M."/>
            <person name="Maruyama S."/>
            <person name="Arias M.C."/>
            <person name="Ball S.G."/>
            <person name="Gile G.H."/>
            <person name="Hirakawa Y."/>
            <person name="Hopkins J.F."/>
            <person name="Rensing S.A."/>
            <person name="Schmutz J."/>
            <person name="Symeonidi A."/>
            <person name="Elias M."/>
            <person name="Eveleigh R.J."/>
            <person name="Herman E.K."/>
            <person name="Klute M.J."/>
            <person name="Nakayama T."/>
            <person name="Obornik M."/>
            <person name="Reyes-Prieto A."/>
            <person name="Armbrust E.V."/>
            <person name="Aves S.J."/>
            <person name="Beiko R.G."/>
            <person name="Coutinho P."/>
            <person name="Dacks J.B."/>
            <person name="Durnford D.G."/>
            <person name="Fast N.M."/>
            <person name="Green B.R."/>
            <person name="Grisdale C."/>
            <person name="Hempe F."/>
            <person name="Henrissat B."/>
            <person name="Hoppner M.P."/>
            <person name="Ishida K.-I."/>
            <person name="Kim E."/>
            <person name="Koreny L."/>
            <person name="Kroth P.G."/>
            <person name="Liu Y."/>
            <person name="Malik S.-B."/>
            <person name="Maier U.G."/>
            <person name="McRose D."/>
            <person name="Mock T."/>
            <person name="Neilson J.A."/>
            <person name="Onodera N.T."/>
            <person name="Poole A.M."/>
            <person name="Pritham E.J."/>
            <person name="Richards T.A."/>
            <person name="Rocap G."/>
            <person name="Roy S.W."/>
            <person name="Sarai C."/>
            <person name="Schaack S."/>
            <person name="Shirato S."/>
            <person name="Slamovits C.H."/>
            <person name="Spencer D.F."/>
            <person name="Suzuki S."/>
            <person name="Worden A.Z."/>
            <person name="Zauner S."/>
            <person name="Barry K."/>
            <person name="Bell C."/>
            <person name="Bharti A.K."/>
            <person name="Crow J.A."/>
            <person name="Grimwood J."/>
            <person name="Kramer R."/>
            <person name="Lindquist E."/>
            <person name="Lucas S."/>
            <person name="Salamov A."/>
            <person name="McFadden G.I."/>
            <person name="Lane C.E."/>
            <person name="Keeling P.J."/>
            <person name="Gray M.W."/>
            <person name="Grigoriev I.V."/>
            <person name="Archibald J.M."/>
        </authorList>
    </citation>
    <scope>NUCLEOTIDE SEQUENCE</scope>
    <source>
        <strain evidence="3">CCMP2712</strain>
    </source>
</reference>
<sequence length="94" mass="10412">MGLMRDGCETMIFVRLERANLSEPSHGDEKEERIGTLLLDNSHGSRLLEDVMNLLGMPSSLNIVRDEAGEDPGYPRPTRIRGHLVVGLLSVVDL</sequence>
<protein>
    <submittedName>
        <fullName evidence="1 2">Uncharacterized protein</fullName>
    </submittedName>
</protein>
<dbReference type="EnsemblProtists" id="EKX37740">
    <property type="protein sequence ID" value="EKX37740"/>
    <property type="gene ID" value="GUITHDRAFT_116046"/>
</dbReference>
<dbReference type="AlphaFoldDB" id="L1IPJ1"/>